<dbReference type="Gene3D" id="3.40.50.620">
    <property type="entry name" value="HUPs"/>
    <property type="match status" value="2"/>
</dbReference>
<proteinExistence type="inferred from homology"/>
<keyword evidence="4" id="KW-1185">Reference proteome</keyword>
<dbReference type="PANTHER" id="PTHR46268">
    <property type="entry name" value="STRESS RESPONSE PROTEIN NHAX"/>
    <property type="match status" value="1"/>
</dbReference>
<dbReference type="Pfam" id="PF00582">
    <property type="entry name" value="Usp"/>
    <property type="match status" value="2"/>
</dbReference>
<dbReference type="Proteomes" id="UP001164706">
    <property type="component" value="Chromosome"/>
</dbReference>
<dbReference type="InterPro" id="IPR006015">
    <property type="entry name" value="Universal_stress_UspA"/>
</dbReference>
<evidence type="ECO:0000259" key="2">
    <source>
        <dbReference type="Pfam" id="PF00582"/>
    </source>
</evidence>
<reference evidence="3" key="1">
    <citation type="submission" date="2022-11" db="EMBL/GenBank/DDBJ databases">
        <title>Description of Microcella daejonensis nov. sp, isolated from riverside soil.</title>
        <authorList>
            <person name="Molina K.M."/>
            <person name="Kim S.B."/>
        </authorList>
    </citation>
    <scope>NUCLEOTIDE SEQUENCE</scope>
    <source>
        <strain evidence="3">MMS21-STM12</strain>
    </source>
</reference>
<accession>A0A9E8MIW6</accession>
<dbReference type="RefSeq" id="WP_267780063.1">
    <property type="nucleotide sequence ID" value="NZ_CP113089.1"/>
</dbReference>
<feature type="domain" description="UspA" evidence="2">
    <location>
        <begin position="2"/>
        <end position="125"/>
    </location>
</feature>
<dbReference type="InterPro" id="IPR014729">
    <property type="entry name" value="Rossmann-like_a/b/a_fold"/>
</dbReference>
<name>A0A9E8MIW6_9MICO</name>
<dbReference type="AlphaFoldDB" id="A0A9E8MIW6"/>
<dbReference type="EMBL" id="CP113089">
    <property type="protein sequence ID" value="WAB80394.1"/>
    <property type="molecule type" value="Genomic_DNA"/>
</dbReference>
<dbReference type="PRINTS" id="PR01438">
    <property type="entry name" value="UNVRSLSTRESS"/>
</dbReference>
<comment type="similarity">
    <text evidence="1">Belongs to the universal stress protein A family.</text>
</comment>
<feature type="domain" description="UspA" evidence="2">
    <location>
        <begin position="134"/>
        <end position="270"/>
    </location>
</feature>
<evidence type="ECO:0000256" key="1">
    <source>
        <dbReference type="ARBA" id="ARBA00008791"/>
    </source>
</evidence>
<dbReference type="InterPro" id="IPR006016">
    <property type="entry name" value="UspA"/>
</dbReference>
<dbReference type="CDD" id="cd00293">
    <property type="entry name" value="USP-like"/>
    <property type="match status" value="1"/>
</dbReference>
<dbReference type="KEGG" id="mdb:OVN18_07355"/>
<gene>
    <name evidence="3" type="ORF">OVN18_07355</name>
</gene>
<protein>
    <submittedName>
        <fullName evidence="3">Universal stress protein</fullName>
    </submittedName>
</protein>
<sequence>MDTVVAGFDGTDASFVALDWIADRAERRRFAVELVRVVPAESISVAEEDPVLREGTAYLTTAAPTLAVTPRMVPGRVPDALLAAARGSDLLVIGAHRRRPMRSALTGWRPARTVAQSATPVVVVPSDWENGHGPVIVGLDDDGSSSSALELAADEAASRGVELLLVHAWQMSIPDTDGVEAYLDLPATVKSAHRRLLDDARVRLGLEREGLVVTSALVQDNPTAALISAAARASLLVIGTHHRGLLESAFLGSVVQDLLPIVRVPLWVVPTAAPVR</sequence>
<dbReference type="PANTHER" id="PTHR46268:SF6">
    <property type="entry name" value="UNIVERSAL STRESS PROTEIN UP12"/>
    <property type="match status" value="1"/>
</dbReference>
<evidence type="ECO:0000313" key="4">
    <source>
        <dbReference type="Proteomes" id="UP001164706"/>
    </source>
</evidence>
<organism evidence="3 4">
    <name type="scientific">Microcella daejeonensis</name>
    <dbReference type="NCBI Taxonomy" id="2994971"/>
    <lineage>
        <taxon>Bacteria</taxon>
        <taxon>Bacillati</taxon>
        <taxon>Actinomycetota</taxon>
        <taxon>Actinomycetes</taxon>
        <taxon>Micrococcales</taxon>
        <taxon>Microbacteriaceae</taxon>
        <taxon>Microcella</taxon>
    </lineage>
</organism>
<evidence type="ECO:0000313" key="3">
    <source>
        <dbReference type="EMBL" id="WAB80394.1"/>
    </source>
</evidence>
<dbReference type="SUPFAM" id="SSF52402">
    <property type="entry name" value="Adenine nucleotide alpha hydrolases-like"/>
    <property type="match status" value="2"/>
</dbReference>